<gene>
    <name evidence="1" type="ORF">LTR37_018324</name>
</gene>
<accession>A0ACC3MHF4</accession>
<comment type="caution">
    <text evidence="1">The sequence shown here is derived from an EMBL/GenBank/DDBJ whole genome shotgun (WGS) entry which is preliminary data.</text>
</comment>
<dbReference type="Proteomes" id="UP001281147">
    <property type="component" value="Unassembled WGS sequence"/>
</dbReference>
<evidence type="ECO:0000313" key="2">
    <source>
        <dbReference type="Proteomes" id="UP001281147"/>
    </source>
</evidence>
<evidence type="ECO:0000313" key="1">
    <source>
        <dbReference type="EMBL" id="KAK3691964.1"/>
    </source>
</evidence>
<name>A0ACC3MHF4_9PEZI</name>
<organism evidence="1 2">
    <name type="scientific">Vermiconidia calcicola</name>
    <dbReference type="NCBI Taxonomy" id="1690605"/>
    <lineage>
        <taxon>Eukaryota</taxon>
        <taxon>Fungi</taxon>
        <taxon>Dikarya</taxon>
        <taxon>Ascomycota</taxon>
        <taxon>Pezizomycotina</taxon>
        <taxon>Dothideomycetes</taxon>
        <taxon>Dothideomycetidae</taxon>
        <taxon>Mycosphaerellales</taxon>
        <taxon>Extremaceae</taxon>
        <taxon>Vermiconidia</taxon>
    </lineage>
</organism>
<dbReference type="EMBL" id="JAUTXU010000253">
    <property type="protein sequence ID" value="KAK3691964.1"/>
    <property type="molecule type" value="Genomic_DNA"/>
</dbReference>
<sequence length="276" mass="30665">MLDQHSPMSPADDQTLQLNGHANGLIPGITFPQKTRGELAASVKNSTAHSIDGPQVNGQPTTVTLLSPPQIADSRFFHPLCAVINAAFHEQRSEGGLIYAPTHFKRLQTDGQLLDELSNAPGTFTYILHYSGTTDVLATASGKRYMGDVVTVGDDETPKTRSMWKRLGAVPEGTEAWELSTMAVDPKLQRRGLAGYLMKLTEDEIKRRFQAMHGVGSQMRLVLMLTTVKEIHFGFYAKRGFEKDYEMWYEKEHLGGEAGFSVIHMSKEVDVREVKK</sequence>
<proteinExistence type="predicted"/>
<keyword evidence="2" id="KW-1185">Reference proteome</keyword>
<protein>
    <submittedName>
        <fullName evidence="1">Uncharacterized protein</fullName>
    </submittedName>
</protein>
<reference evidence="1" key="1">
    <citation type="submission" date="2023-07" db="EMBL/GenBank/DDBJ databases">
        <title>Black Yeasts Isolated from many extreme environments.</title>
        <authorList>
            <person name="Coleine C."/>
            <person name="Stajich J.E."/>
            <person name="Selbmann L."/>
        </authorList>
    </citation>
    <scope>NUCLEOTIDE SEQUENCE</scope>
    <source>
        <strain evidence="1">CCFEE 5714</strain>
    </source>
</reference>